<gene>
    <name evidence="12" type="primary">Pga_1</name>
    <name evidence="12" type="ORF">GTO92_0017315</name>
</gene>
<dbReference type="PROSITE" id="PS51767">
    <property type="entry name" value="PEPTIDASE_A1"/>
    <property type="match status" value="1"/>
</dbReference>
<feature type="chain" id="PRO_5046581158" description="pepsin A" evidence="10">
    <location>
        <begin position="17"/>
        <end position="380"/>
    </location>
</feature>
<dbReference type="EMBL" id="JAAWVN010016807">
    <property type="protein sequence ID" value="MBN3292483.1"/>
    <property type="molecule type" value="Genomic_DNA"/>
</dbReference>
<proteinExistence type="inferred from homology"/>
<dbReference type="InterPro" id="IPR001969">
    <property type="entry name" value="Aspartic_peptidase_AS"/>
</dbReference>
<evidence type="ECO:0000313" key="13">
    <source>
        <dbReference type="Proteomes" id="UP001166052"/>
    </source>
</evidence>
<evidence type="ECO:0000256" key="8">
    <source>
        <dbReference type="ARBA" id="ARBA00023157"/>
    </source>
</evidence>
<evidence type="ECO:0000256" key="5">
    <source>
        <dbReference type="ARBA" id="ARBA00022750"/>
    </source>
</evidence>
<evidence type="ECO:0000256" key="10">
    <source>
        <dbReference type="SAM" id="SignalP"/>
    </source>
</evidence>
<evidence type="ECO:0000256" key="3">
    <source>
        <dbReference type="ARBA" id="ARBA00011924"/>
    </source>
</evidence>
<organism evidence="12 13">
    <name type="scientific">Polypterus senegalus</name>
    <name type="common">Senegal bichir</name>
    <dbReference type="NCBI Taxonomy" id="55291"/>
    <lineage>
        <taxon>Eukaryota</taxon>
        <taxon>Metazoa</taxon>
        <taxon>Chordata</taxon>
        <taxon>Craniata</taxon>
        <taxon>Vertebrata</taxon>
        <taxon>Euteleostomi</taxon>
        <taxon>Actinopterygii</taxon>
        <taxon>Polypteriformes</taxon>
        <taxon>Polypteridae</taxon>
        <taxon>Polypterus</taxon>
    </lineage>
</organism>
<dbReference type="Proteomes" id="UP001166052">
    <property type="component" value="Unassembled WGS sequence"/>
</dbReference>
<protein>
    <recommendedName>
        <fullName evidence="3">pepsin A</fullName>
        <ecNumber evidence="3">3.4.23.1</ecNumber>
    </recommendedName>
</protein>
<keyword evidence="4 9" id="KW-0645">Protease</keyword>
<comment type="function">
    <text evidence="1">Shows particularly broad specificity; although bonds involving phenylalanine and leucine are preferred, many others are also cleaved to some extent.</text>
</comment>
<dbReference type="InterPro" id="IPR033121">
    <property type="entry name" value="PEPTIDASE_A1"/>
</dbReference>
<dbReference type="PRINTS" id="PR00792">
    <property type="entry name" value="PEPSIN"/>
</dbReference>
<dbReference type="EC" id="3.4.23.1" evidence="3"/>
<dbReference type="InterPro" id="IPR021109">
    <property type="entry name" value="Peptidase_aspartic_dom_sf"/>
</dbReference>
<dbReference type="Gene3D" id="6.10.140.60">
    <property type="match status" value="1"/>
</dbReference>
<evidence type="ECO:0000313" key="12">
    <source>
        <dbReference type="EMBL" id="MBN3292483.1"/>
    </source>
</evidence>
<dbReference type="InterPro" id="IPR012848">
    <property type="entry name" value="Aspartic_peptidase_N"/>
</dbReference>
<feature type="signal peptide" evidence="10">
    <location>
        <begin position="1"/>
        <end position="16"/>
    </location>
</feature>
<dbReference type="Pfam" id="PF07966">
    <property type="entry name" value="A1_Propeptide"/>
    <property type="match status" value="1"/>
</dbReference>
<dbReference type="PANTHER" id="PTHR47966:SF22">
    <property type="entry name" value="PEPSIN A-3-RELATED"/>
    <property type="match status" value="1"/>
</dbReference>
<keyword evidence="10" id="KW-0732">Signal</keyword>
<evidence type="ECO:0000259" key="11">
    <source>
        <dbReference type="PROSITE" id="PS51767"/>
    </source>
</evidence>
<feature type="domain" description="Peptidase A1" evidence="11">
    <location>
        <begin position="72"/>
        <end position="377"/>
    </location>
</feature>
<reference evidence="12" key="1">
    <citation type="journal article" date="2021" name="Cell">
        <title>Tracing the genetic footprints of vertebrate landing in non-teleost ray-finned fishes.</title>
        <authorList>
            <person name="Bi X."/>
            <person name="Wang K."/>
            <person name="Yang L."/>
            <person name="Pan H."/>
            <person name="Jiang H."/>
            <person name="Wei Q."/>
            <person name="Fang M."/>
            <person name="Yu H."/>
            <person name="Zhu C."/>
            <person name="Cai Y."/>
            <person name="He Y."/>
            <person name="Gan X."/>
            <person name="Zeng H."/>
            <person name="Yu D."/>
            <person name="Zhu Y."/>
            <person name="Jiang H."/>
            <person name="Qiu Q."/>
            <person name="Yang H."/>
            <person name="Zhang Y.E."/>
            <person name="Wang W."/>
            <person name="Zhu M."/>
            <person name="He S."/>
            <person name="Zhang G."/>
        </authorList>
    </citation>
    <scope>NUCLEOTIDE SEQUENCE</scope>
    <source>
        <strain evidence="12">Bchr_001</strain>
    </source>
</reference>
<evidence type="ECO:0000256" key="4">
    <source>
        <dbReference type="ARBA" id="ARBA00022670"/>
    </source>
</evidence>
<dbReference type="Pfam" id="PF00026">
    <property type="entry name" value="Asp"/>
    <property type="match status" value="1"/>
</dbReference>
<evidence type="ECO:0000256" key="7">
    <source>
        <dbReference type="ARBA" id="ARBA00022801"/>
    </source>
</evidence>
<evidence type="ECO:0000256" key="2">
    <source>
        <dbReference type="ARBA" id="ARBA00007447"/>
    </source>
</evidence>
<comment type="caution">
    <text evidence="12">The sequence shown here is derived from an EMBL/GenBank/DDBJ whole genome shotgun (WGS) entry which is preliminary data.</text>
</comment>
<keyword evidence="7 9" id="KW-0378">Hydrolase</keyword>
<sequence length="380" mass="41168">MKWLIALCLLIALAECLHKVPLIKDKSIRDVLEERGLLEDYVSKYPVSPSDQDAELATTSNEPLKNYFDISYFGVISIGTPPQSFKVVFDTGSANLWVPSTYCNTNACTNHKRFNPNLSSTFRASSTGISILYGTGSMTGLLGYDTVSVAEIEVTNQMFAMSKTEPGIFLYYASFDGILGLSYPSLAIGGATPVFDNMMSENLVTEDVFSFYLSPNGQTGSVVTFGGNDPSYYTGQIYWVPVTSQTYWEITMTSIKINGSPVACTSGCKAIVDTGTSNIVGPNTDINSINAAIGTSPGNFGQAMVNCNNIESLPNVVITLNGYEFSLPPSAYISQKSSGCSTGFGLNGKDQLWILGDVFIREWYSIFDRANNRVGFAKSV</sequence>
<dbReference type="Gene3D" id="2.40.70.10">
    <property type="entry name" value="Acid Proteases"/>
    <property type="match status" value="2"/>
</dbReference>
<keyword evidence="13" id="KW-1185">Reference proteome</keyword>
<comment type="similarity">
    <text evidence="2 9">Belongs to the peptidase A1 family.</text>
</comment>
<keyword evidence="5 9" id="KW-0064">Aspartyl protease</keyword>
<accession>A0ABS2Z2Z4</accession>
<dbReference type="InterPro" id="IPR001461">
    <property type="entry name" value="Aspartic_peptidase_A1"/>
</dbReference>
<keyword evidence="6" id="KW-0222">Digestion</keyword>
<feature type="non-terminal residue" evidence="12">
    <location>
        <position position="1"/>
    </location>
</feature>
<dbReference type="SUPFAM" id="SSF50630">
    <property type="entry name" value="Acid proteases"/>
    <property type="match status" value="1"/>
</dbReference>
<feature type="non-terminal residue" evidence="12">
    <location>
        <position position="380"/>
    </location>
</feature>
<keyword evidence="8" id="KW-1015">Disulfide bond</keyword>
<name>A0ABS2Z2Z4_POLSE</name>
<dbReference type="PROSITE" id="PS00141">
    <property type="entry name" value="ASP_PROTEASE"/>
    <property type="match status" value="2"/>
</dbReference>
<evidence type="ECO:0000256" key="9">
    <source>
        <dbReference type="RuleBase" id="RU000454"/>
    </source>
</evidence>
<dbReference type="PANTHER" id="PTHR47966">
    <property type="entry name" value="BETA-SITE APP-CLEAVING ENZYME, ISOFORM A-RELATED"/>
    <property type="match status" value="1"/>
</dbReference>
<evidence type="ECO:0000256" key="1">
    <source>
        <dbReference type="ARBA" id="ARBA00002318"/>
    </source>
</evidence>
<evidence type="ECO:0000256" key="6">
    <source>
        <dbReference type="ARBA" id="ARBA00022757"/>
    </source>
</evidence>